<accession>A0ABQ5HMG1</accession>
<name>A0ABQ5HMG1_9ASTR</name>
<dbReference type="InterPro" id="IPR020818">
    <property type="entry name" value="Chaperonin_GroES"/>
</dbReference>
<evidence type="ECO:0000256" key="3">
    <source>
        <dbReference type="RuleBase" id="RU003479"/>
    </source>
</evidence>
<evidence type="ECO:0000256" key="2">
    <source>
        <dbReference type="ARBA" id="ARBA00023186"/>
    </source>
</evidence>
<dbReference type="Pfam" id="PF00166">
    <property type="entry name" value="Cpn10"/>
    <property type="match status" value="1"/>
</dbReference>
<dbReference type="InterPro" id="IPR018369">
    <property type="entry name" value="Chaprnonin_Cpn10_CS"/>
</dbReference>
<dbReference type="CDD" id="cd00320">
    <property type="entry name" value="cpn10"/>
    <property type="match status" value="1"/>
</dbReference>
<protein>
    <submittedName>
        <fullName evidence="4">20 kDa chaperonin, chloroplastic-like protein</fullName>
    </submittedName>
</protein>
<comment type="caution">
    <text evidence="4">The sequence shown here is derived from an EMBL/GenBank/DDBJ whole genome shotgun (WGS) entry which is preliminary data.</text>
</comment>
<sequence>MLGDQDMCLERKEEEEYTYLKNWAIGSVFQMGGPIFIGTKRSRCTDGGPGGRQAYKGAAVDYAPLFVFLWGSTLKPLGDRVLVKINAAEDKITGGILLPTTVKTSMGEVVVVGEGMTSWSEAGVEVDAKSGTQVVYSKYVGTEVEFNCAKHLLLKRDDIVGIRETDHVKDLKPLDERVLIKVCVLEIYMHVNNILATRFLALGWAFGGLHVFGSSFGEEIDEITDLHQILEEVLLTARGDGVAGITRRRRDPSSDNVRDLVTASGRSRLKEDLESST</sequence>
<dbReference type="PRINTS" id="PR00297">
    <property type="entry name" value="CHAPERONIN10"/>
</dbReference>
<dbReference type="InterPro" id="IPR037124">
    <property type="entry name" value="Chaperonin_GroES_sf"/>
</dbReference>
<evidence type="ECO:0000256" key="1">
    <source>
        <dbReference type="ARBA" id="ARBA00006975"/>
    </source>
</evidence>
<keyword evidence="5" id="KW-1185">Reference proteome</keyword>
<dbReference type="Gene3D" id="2.30.33.40">
    <property type="entry name" value="GroES chaperonin"/>
    <property type="match status" value="1"/>
</dbReference>
<organism evidence="4 5">
    <name type="scientific">Tanacetum coccineum</name>
    <dbReference type="NCBI Taxonomy" id="301880"/>
    <lineage>
        <taxon>Eukaryota</taxon>
        <taxon>Viridiplantae</taxon>
        <taxon>Streptophyta</taxon>
        <taxon>Embryophyta</taxon>
        <taxon>Tracheophyta</taxon>
        <taxon>Spermatophyta</taxon>
        <taxon>Magnoliopsida</taxon>
        <taxon>eudicotyledons</taxon>
        <taxon>Gunneridae</taxon>
        <taxon>Pentapetalae</taxon>
        <taxon>asterids</taxon>
        <taxon>campanulids</taxon>
        <taxon>Asterales</taxon>
        <taxon>Asteraceae</taxon>
        <taxon>Asteroideae</taxon>
        <taxon>Anthemideae</taxon>
        <taxon>Anthemidinae</taxon>
        <taxon>Tanacetum</taxon>
    </lineage>
</organism>
<dbReference type="EMBL" id="BQNB010019733">
    <property type="protein sequence ID" value="GJT88462.1"/>
    <property type="molecule type" value="Genomic_DNA"/>
</dbReference>
<proteinExistence type="inferred from homology"/>
<dbReference type="InterPro" id="IPR011032">
    <property type="entry name" value="GroES-like_sf"/>
</dbReference>
<dbReference type="PANTHER" id="PTHR10772:SF40">
    <property type="entry name" value="(RAPE) HYPOTHETICAL PROTEIN"/>
    <property type="match status" value="1"/>
</dbReference>
<dbReference type="PROSITE" id="PS00681">
    <property type="entry name" value="CHAPERONINS_CPN10"/>
    <property type="match status" value="1"/>
</dbReference>
<dbReference type="Proteomes" id="UP001151760">
    <property type="component" value="Unassembled WGS sequence"/>
</dbReference>
<evidence type="ECO:0000313" key="4">
    <source>
        <dbReference type="EMBL" id="GJT88462.1"/>
    </source>
</evidence>
<dbReference type="SMART" id="SM00883">
    <property type="entry name" value="Cpn10"/>
    <property type="match status" value="1"/>
</dbReference>
<comment type="similarity">
    <text evidence="1 3">Belongs to the GroES chaperonin family.</text>
</comment>
<dbReference type="PANTHER" id="PTHR10772">
    <property type="entry name" value="10 KDA HEAT SHOCK PROTEIN"/>
    <property type="match status" value="1"/>
</dbReference>
<reference evidence="4" key="2">
    <citation type="submission" date="2022-01" db="EMBL/GenBank/DDBJ databases">
        <authorList>
            <person name="Yamashiro T."/>
            <person name="Shiraishi A."/>
            <person name="Satake H."/>
            <person name="Nakayama K."/>
        </authorList>
    </citation>
    <scope>NUCLEOTIDE SEQUENCE</scope>
</reference>
<dbReference type="SUPFAM" id="SSF50129">
    <property type="entry name" value="GroES-like"/>
    <property type="match status" value="1"/>
</dbReference>
<gene>
    <name evidence="4" type="ORF">Tco_1070179</name>
</gene>
<keyword evidence="2 3" id="KW-0143">Chaperone</keyword>
<reference evidence="4" key="1">
    <citation type="journal article" date="2022" name="Int. J. Mol. Sci.">
        <title>Draft Genome of Tanacetum Coccineum: Genomic Comparison of Closely Related Tanacetum-Family Plants.</title>
        <authorList>
            <person name="Yamashiro T."/>
            <person name="Shiraishi A."/>
            <person name="Nakayama K."/>
            <person name="Satake H."/>
        </authorList>
    </citation>
    <scope>NUCLEOTIDE SEQUENCE</scope>
</reference>
<evidence type="ECO:0000313" key="5">
    <source>
        <dbReference type="Proteomes" id="UP001151760"/>
    </source>
</evidence>